<evidence type="ECO:0000256" key="6">
    <source>
        <dbReference type="ARBA" id="ARBA00022989"/>
    </source>
</evidence>
<reference evidence="10 11" key="1">
    <citation type="submission" date="2012-01" db="EMBL/GenBank/DDBJ databases">
        <title>The Genome Sequence of Scardovia wiggsiae F0424.</title>
        <authorList>
            <consortium name="The Broad Institute Genome Sequencing Platform"/>
            <person name="Earl A."/>
            <person name="Ward D."/>
            <person name="Feldgarden M."/>
            <person name="Gevers D."/>
            <person name="Izard J."/>
            <person name="Ganesan A."/>
            <person name="Baranova O.V."/>
            <person name="Blanton J.M."/>
            <person name="Tanner A.C."/>
            <person name="Mathney J."/>
            <person name="Dewhirst F.E."/>
            <person name="Young S.K."/>
            <person name="Zeng Q."/>
            <person name="Gargeya S."/>
            <person name="Fitzgerald M."/>
            <person name="Haas B."/>
            <person name="Abouelleil A."/>
            <person name="Alvarado L."/>
            <person name="Arachchi H.M."/>
            <person name="Berlin A."/>
            <person name="Chapman S.B."/>
            <person name="Gearin G."/>
            <person name="Goldberg J."/>
            <person name="Griggs A."/>
            <person name="Gujja S."/>
            <person name="Hansen M."/>
            <person name="Heiman D."/>
            <person name="Howarth C."/>
            <person name="Larimer J."/>
            <person name="Lui A."/>
            <person name="MacDonald P.J.P."/>
            <person name="McCowen C."/>
            <person name="Montmayeur A."/>
            <person name="Murphy C."/>
            <person name="Neiman D."/>
            <person name="Pearson M."/>
            <person name="Priest M."/>
            <person name="Roberts A."/>
            <person name="Saif S."/>
            <person name="Shea T."/>
            <person name="Sisk P."/>
            <person name="Stolte C."/>
            <person name="Sykes S."/>
            <person name="Wortman J."/>
            <person name="Nusbaum C."/>
            <person name="Birren B."/>
        </authorList>
    </citation>
    <scope>NUCLEOTIDE SEQUENCE [LARGE SCALE GENOMIC DNA]</scope>
    <source>
        <strain evidence="10 11">F0424</strain>
    </source>
</reference>
<name>J0D6L7_9BIFI</name>
<comment type="subcellular location">
    <subcellularLocation>
        <location evidence="1">Cell membrane</location>
        <topology evidence="1">Multi-pass membrane protein</topology>
    </subcellularLocation>
</comment>
<dbReference type="PANTHER" id="PTHR21716:SF53">
    <property type="entry name" value="PERMEASE PERM-RELATED"/>
    <property type="match status" value="1"/>
</dbReference>
<evidence type="ECO:0000256" key="1">
    <source>
        <dbReference type="ARBA" id="ARBA00004651"/>
    </source>
</evidence>
<keyword evidence="5 9" id="KW-0812">Transmembrane</keyword>
<dbReference type="GO" id="GO:0005886">
    <property type="term" value="C:plasma membrane"/>
    <property type="evidence" value="ECO:0007669"/>
    <property type="project" value="UniProtKB-SubCell"/>
</dbReference>
<evidence type="ECO:0008006" key="12">
    <source>
        <dbReference type="Google" id="ProtNLM"/>
    </source>
</evidence>
<comment type="caution">
    <text evidence="10">The sequence shown here is derived from an EMBL/GenBank/DDBJ whole genome shotgun (WGS) entry which is preliminary data.</text>
</comment>
<dbReference type="STRING" id="857290.HMPREF9156_00414"/>
<feature type="transmembrane region" description="Helical" evidence="9">
    <location>
        <begin position="124"/>
        <end position="143"/>
    </location>
</feature>
<feature type="region of interest" description="Disordered" evidence="8">
    <location>
        <begin position="495"/>
        <end position="602"/>
    </location>
</feature>
<evidence type="ECO:0000256" key="7">
    <source>
        <dbReference type="ARBA" id="ARBA00023136"/>
    </source>
</evidence>
<evidence type="ECO:0000256" key="5">
    <source>
        <dbReference type="ARBA" id="ARBA00022692"/>
    </source>
</evidence>
<dbReference type="EMBL" id="AGZS01000001">
    <property type="protein sequence ID" value="EJD65650.1"/>
    <property type="molecule type" value="Genomic_DNA"/>
</dbReference>
<evidence type="ECO:0000256" key="4">
    <source>
        <dbReference type="ARBA" id="ARBA00022475"/>
    </source>
</evidence>
<dbReference type="RefSeq" id="WP_007147482.1">
    <property type="nucleotide sequence ID" value="NZ_AKCI01000001.1"/>
</dbReference>
<dbReference type="Proteomes" id="UP000006415">
    <property type="component" value="Unassembled WGS sequence"/>
</dbReference>
<dbReference type="Pfam" id="PF01594">
    <property type="entry name" value="AI-2E_transport"/>
    <property type="match status" value="1"/>
</dbReference>
<evidence type="ECO:0000256" key="2">
    <source>
        <dbReference type="ARBA" id="ARBA00009773"/>
    </source>
</evidence>
<feature type="transmembrane region" description="Helical" evidence="9">
    <location>
        <begin position="155"/>
        <end position="179"/>
    </location>
</feature>
<dbReference type="InterPro" id="IPR002549">
    <property type="entry name" value="AI-2E-like"/>
</dbReference>
<sequence>MIPSAVLSPSVLYPGYTLYDYAVSFYRLCDNRGSYKSTHIGQELAKGTDMSSDQPGNNNSNDGSRTVNISDTSAIRRIDLATIFPSKGDPRRPPEWLGRALLYAVIAVYLAIFVWNSWPKIENVVFYVIVALFIALALEPLILRLIRHGWRRGAAAGVVLIGFVVLCAVFFSMFGVLLVQQLTTMIEGLPDTYRNIRQSILDMSGYRLPEIKDLSSSIMSFFNTNGMQEYLTRAYSTVSSLISGLFAVLTILLVTYYICAAGPKMRRGLCKWIPRKSQRKFIVVWTTVQTQISNYLYSRFILAILNGTFLAIFMIILKIPYWLPLSIFCGLVSQFIPTIGTYIGAVVPMVSAWSTNGWPYAVYLLIYITVYQQIENMILSPRISKDTMDINPAIAFLSVFFFGGLFGALGAFLALPITASLQALLSAYTRSYDLIDSDLLDDPRPVKKSGIVSGAEMIEKNVIQPIAEHMPRSSRGSSANIMADSVADLRRRAGEQDPATYRTSEEEDASETVAIPQKGSAGYGRGGSGKRPVIGAQGPDDDDEQPAVVPVSSNVLGSATGKGQDEADGKDTGKAVGTKTGTGSRRQQHKRSRGRGARGQWK</sequence>
<feature type="transmembrane region" description="Helical" evidence="9">
    <location>
        <begin position="300"/>
        <end position="319"/>
    </location>
</feature>
<keyword evidence="7 9" id="KW-0472">Membrane</keyword>
<evidence type="ECO:0000313" key="10">
    <source>
        <dbReference type="EMBL" id="EJD65650.1"/>
    </source>
</evidence>
<feature type="transmembrane region" description="Helical" evidence="9">
    <location>
        <begin position="234"/>
        <end position="259"/>
    </location>
</feature>
<comment type="similarity">
    <text evidence="2">Belongs to the autoinducer-2 exporter (AI-2E) (TC 2.A.86) family.</text>
</comment>
<feature type="compositionally biased region" description="Basic residues" evidence="8">
    <location>
        <begin position="586"/>
        <end position="602"/>
    </location>
</feature>
<proteinExistence type="inferred from homology"/>
<feature type="transmembrane region" description="Helical" evidence="9">
    <location>
        <begin position="100"/>
        <end position="118"/>
    </location>
</feature>
<keyword evidence="11" id="KW-1185">Reference proteome</keyword>
<dbReference type="AlphaFoldDB" id="J0D6L7"/>
<feature type="region of interest" description="Disordered" evidence="8">
    <location>
        <begin position="45"/>
        <end position="67"/>
    </location>
</feature>
<feature type="transmembrane region" description="Helical" evidence="9">
    <location>
        <begin position="357"/>
        <end position="374"/>
    </location>
</feature>
<evidence type="ECO:0000256" key="3">
    <source>
        <dbReference type="ARBA" id="ARBA00022448"/>
    </source>
</evidence>
<evidence type="ECO:0000256" key="8">
    <source>
        <dbReference type="SAM" id="MobiDB-lite"/>
    </source>
</evidence>
<feature type="transmembrane region" description="Helical" evidence="9">
    <location>
        <begin position="325"/>
        <end position="345"/>
    </location>
</feature>
<dbReference type="OrthoDB" id="5242074at2"/>
<dbReference type="GO" id="GO:0055085">
    <property type="term" value="P:transmembrane transport"/>
    <property type="evidence" value="ECO:0007669"/>
    <property type="project" value="TreeGrafter"/>
</dbReference>
<evidence type="ECO:0000256" key="9">
    <source>
        <dbReference type="SAM" id="Phobius"/>
    </source>
</evidence>
<feature type="compositionally biased region" description="Basic and acidic residues" evidence="8">
    <location>
        <begin position="563"/>
        <end position="573"/>
    </location>
</feature>
<dbReference type="eggNOG" id="COG0628">
    <property type="taxonomic scope" value="Bacteria"/>
</dbReference>
<keyword evidence="3" id="KW-0813">Transport</keyword>
<feature type="compositionally biased region" description="Polar residues" evidence="8">
    <location>
        <begin position="49"/>
        <end position="67"/>
    </location>
</feature>
<dbReference type="HOGENOM" id="CLU_031275_6_2_11"/>
<feature type="compositionally biased region" description="Low complexity" evidence="8">
    <location>
        <begin position="574"/>
        <end position="583"/>
    </location>
</feature>
<feature type="transmembrane region" description="Helical" evidence="9">
    <location>
        <begin position="394"/>
        <end position="415"/>
    </location>
</feature>
<gene>
    <name evidence="10" type="ORF">HMPREF9156_00414</name>
</gene>
<keyword evidence="6 9" id="KW-1133">Transmembrane helix</keyword>
<evidence type="ECO:0000313" key="11">
    <source>
        <dbReference type="Proteomes" id="UP000006415"/>
    </source>
</evidence>
<keyword evidence="4" id="KW-1003">Cell membrane</keyword>
<protein>
    <recommendedName>
        <fullName evidence="12">AI-2E family transporter</fullName>
    </recommendedName>
</protein>
<organism evidence="10 11">
    <name type="scientific">Scardovia wiggsiae F0424</name>
    <dbReference type="NCBI Taxonomy" id="857290"/>
    <lineage>
        <taxon>Bacteria</taxon>
        <taxon>Bacillati</taxon>
        <taxon>Actinomycetota</taxon>
        <taxon>Actinomycetes</taxon>
        <taxon>Bifidobacteriales</taxon>
        <taxon>Bifidobacteriaceae</taxon>
        <taxon>Scardovia</taxon>
    </lineage>
</organism>
<accession>J0D6L7</accession>
<dbReference type="PANTHER" id="PTHR21716">
    <property type="entry name" value="TRANSMEMBRANE PROTEIN"/>
    <property type="match status" value="1"/>
</dbReference>